<name>A0AAU7EFW3_9FLAO</name>
<dbReference type="Proteomes" id="UP001224325">
    <property type="component" value="Chromosome"/>
</dbReference>
<reference evidence="1" key="1">
    <citation type="submission" date="2024-04" db="EMBL/GenBank/DDBJ databases">
        <title>Mariniflexile litorale, isolated from the shallow sediments of the Sea of Japan.</title>
        <authorList>
            <person name="Romanenko L."/>
            <person name="Isaeva M."/>
        </authorList>
    </citation>
    <scope>NUCLEOTIDE SEQUENCE [LARGE SCALE GENOMIC DNA]</scope>
    <source>
        <strain evidence="1">KMM 9835</strain>
    </source>
</reference>
<evidence type="ECO:0008006" key="3">
    <source>
        <dbReference type="Google" id="ProtNLM"/>
    </source>
</evidence>
<dbReference type="AlphaFoldDB" id="A0AAU7EFW3"/>
<proteinExistence type="predicted"/>
<accession>A0AAU7EFW3</accession>
<evidence type="ECO:0000313" key="2">
    <source>
        <dbReference type="Proteomes" id="UP001224325"/>
    </source>
</evidence>
<protein>
    <recommendedName>
        <fullName evidence="3">Lipoprotein</fullName>
    </recommendedName>
</protein>
<dbReference type="RefSeq" id="WP_308992443.1">
    <property type="nucleotide sequence ID" value="NZ_CP155618.1"/>
</dbReference>
<sequence>MILLAVKMKFKKSLMINFSFCFCLIAIILLESCEAHSGYYFEKSQSKVIDSLRHLGHYEYNSRLNDSLCMVLNNPNNKLMTPTTYTTIVSITNKLSKTKSSGCYVIDWQTLETKQNFTNVILLEWNPNGGIIIRMFTRNKYLKEKLPKQSF</sequence>
<dbReference type="KEGG" id="mlil:QLS71_000385"/>
<keyword evidence="2" id="KW-1185">Reference proteome</keyword>
<gene>
    <name evidence="1" type="ORF">QLS71_000385</name>
</gene>
<evidence type="ECO:0000313" key="1">
    <source>
        <dbReference type="EMBL" id="XBL14494.1"/>
    </source>
</evidence>
<dbReference type="EMBL" id="CP155618">
    <property type="protein sequence ID" value="XBL14494.1"/>
    <property type="molecule type" value="Genomic_DNA"/>
</dbReference>
<organism evidence="1 2">
    <name type="scientific">Mariniflexile litorale</name>
    <dbReference type="NCBI Taxonomy" id="3045158"/>
    <lineage>
        <taxon>Bacteria</taxon>
        <taxon>Pseudomonadati</taxon>
        <taxon>Bacteroidota</taxon>
        <taxon>Flavobacteriia</taxon>
        <taxon>Flavobacteriales</taxon>
        <taxon>Flavobacteriaceae</taxon>
        <taxon>Mariniflexile</taxon>
    </lineage>
</organism>